<dbReference type="Proteomes" id="UP000799779">
    <property type="component" value="Unassembled WGS sequence"/>
</dbReference>
<dbReference type="OrthoDB" id="5341582at2759"/>
<dbReference type="EMBL" id="ML977743">
    <property type="protein sequence ID" value="KAF1992972.1"/>
    <property type="molecule type" value="Genomic_DNA"/>
</dbReference>
<accession>A0A6A5VT38</accession>
<reference evidence="3" key="1">
    <citation type="journal article" date="2020" name="Stud. Mycol.">
        <title>101 Dothideomycetes genomes: a test case for predicting lifestyles and emergence of pathogens.</title>
        <authorList>
            <person name="Haridas S."/>
            <person name="Albert R."/>
            <person name="Binder M."/>
            <person name="Bloem J."/>
            <person name="Labutti K."/>
            <person name="Salamov A."/>
            <person name="Andreopoulos B."/>
            <person name="Baker S."/>
            <person name="Barry K."/>
            <person name="Bills G."/>
            <person name="Bluhm B."/>
            <person name="Cannon C."/>
            <person name="Castanera R."/>
            <person name="Culley D."/>
            <person name="Daum C."/>
            <person name="Ezra D."/>
            <person name="Gonzalez J."/>
            <person name="Henrissat B."/>
            <person name="Kuo A."/>
            <person name="Liang C."/>
            <person name="Lipzen A."/>
            <person name="Lutzoni F."/>
            <person name="Magnuson J."/>
            <person name="Mondo S."/>
            <person name="Nolan M."/>
            <person name="Ohm R."/>
            <person name="Pangilinan J."/>
            <person name="Park H.-J."/>
            <person name="Ramirez L."/>
            <person name="Alfaro M."/>
            <person name="Sun H."/>
            <person name="Tritt A."/>
            <person name="Yoshinaga Y."/>
            <person name="Zwiers L.-H."/>
            <person name="Turgeon B."/>
            <person name="Goodwin S."/>
            <person name="Spatafora J."/>
            <person name="Crous P."/>
            <person name="Grigoriev I."/>
        </authorList>
    </citation>
    <scope>NUCLEOTIDE SEQUENCE</scope>
    <source>
        <strain evidence="3">CBS 123094</strain>
    </source>
</reference>
<evidence type="ECO:0000313" key="3">
    <source>
        <dbReference type="EMBL" id="KAF1992972.1"/>
    </source>
</evidence>
<sequence length="267" mass="30148">VDDFQSGYPKFAALLDVHPAFQNFRRFTRARLRLLLLKQDEIAALEASLDSIDENETRKLFLGCARRDENPKRLDVVEKLQTSLSEYDTMMKDYHYVMRLPNASPRDIISIKNWLNGTGSIARAETNFLEHQHDMANLTGALDSAVNYIETFVERLAERLAAHIRKVKFLPEALKPGRGDLTQDPHIFFAGPCLSSFSRVVTSWVAAAILLAPVVVLFCIQDALWRLITITVAGLVFLSALSTWTKARTIEIITAGARYVFTVYLNS</sequence>
<keyword evidence="4" id="KW-1185">Reference proteome</keyword>
<organism evidence="3 4">
    <name type="scientific">Amniculicola lignicola CBS 123094</name>
    <dbReference type="NCBI Taxonomy" id="1392246"/>
    <lineage>
        <taxon>Eukaryota</taxon>
        <taxon>Fungi</taxon>
        <taxon>Dikarya</taxon>
        <taxon>Ascomycota</taxon>
        <taxon>Pezizomycotina</taxon>
        <taxon>Dothideomycetes</taxon>
        <taxon>Pleosporomycetidae</taxon>
        <taxon>Pleosporales</taxon>
        <taxon>Amniculicolaceae</taxon>
        <taxon>Amniculicola</taxon>
    </lineage>
</organism>
<evidence type="ECO:0000259" key="2">
    <source>
        <dbReference type="Pfam" id="PF20237"/>
    </source>
</evidence>
<dbReference type="PANTHER" id="PTHR34502:SF5">
    <property type="entry name" value="DUF6594 DOMAIN-CONTAINING PROTEIN"/>
    <property type="match status" value="1"/>
</dbReference>
<protein>
    <recommendedName>
        <fullName evidence="2">DUF6594 domain-containing protein</fullName>
    </recommendedName>
</protein>
<keyword evidence="1" id="KW-1133">Transmembrane helix</keyword>
<dbReference type="Pfam" id="PF20237">
    <property type="entry name" value="DUF6594"/>
    <property type="match status" value="1"/>
</dbReference>
<feature type="non-terminal residue" evidence="3">
    <location>
        <position position="1"/>
    </location>
</feature>
<name>A0A6A5VT38_9PLEO</name>
<evidence type="ECO:0000256" key="1">
    <source>
        <dbReference type="SAM" id="Phobius"/>
    </source>
</evidence>
<feature type="domain" description="DUF6594" evidence="2">
    <location>
        <begin position="8"/>
        <end position="260"/>
    </location>
</feature>
<feature type="transmembrane region" description="Helical" evidence="1">
    <location>
        <begin position="227"/>
        <end position="244"/>
    </location>
</feature>
<proteinExistence type="predicted"/>
<keyword evidence="1" id="KW-0472">Membrane</keyword>
<dbReference type="AlphaFoldDB" id="A0A6A5VT38"/>
<dbReference type="InterPro" id="IPR046529">
    <property type="entry name" value="DUF6594"/>
</dbReference>
<evidence type="ECO:0000313" key="4">
    <source>
        <dbReference type="Proteomes" id="UP000799779"/>
    </source>
</evidence>
<feature type="transmembrane region" description="Helical" evidence="1">
    <location>
        <begin position="201"/>
        <end position="220"/>
    </location>
</feature>
<dbReference type="PANTHER" id="PTHR34502">
    <property type="entry name" value="DUF6594 DOMAIN-CONTAINING PROTEIN-RELATED"/>
    <property type="match status" value="1"/>
</dbReference>
<keyword evidence="1" id="KW-0812">Transmembrane</keyword>
<gene>
    <name evidence="3" type="ORF">P154DRAFT_591726</name>
</gene>